<name>A0ABS5A9X1_9PSEU</name>
<gene>
    <name evidence="1" type="ORF">JOF53_002261</name>
</gene>
<evidence type="ECO:0000313" key="1">
    <source>
        <dbReference type="EMBL" id="MBP2473389.1"/>
    </source>
</evidence>
<protein>
    <submittedName>
        <fullName evidence="1">Uncharacterized protein</fullName>
    </submittedName>
</protein>
<keyword evidence="2" id="KW-1185">Reference proteome</keyword>
<evidence type="ECO:0000313" key="2">
    <source>
        <dbReference type="Proteomes" id="UP001519363"/>
    </source>
</evidence>
<reference evidence="1 2" key="1">
    <citation type="submission" date="2021-03" db="EMBL/GenBank/DDBJ databases">
        <title>Sequencing the genomes of 1000 actinobacteria strains.</title>
        <authorList>
            <person name="Klenk H.-P."/>
        </authorList>
    </citation>
    <scope>NUCLEOTIDE SEQUENCE [LARGE SCALE GENOMIC DNA]</scope>
    <source>
        <strain evidence="1 2">DSM 44580</strain>
    </source>
</reference>
<organism evidence="1 2">
    <name type="scientific">Crossiella equi</name>
    <dbReference type="NCBI Taxonomy" id="130796"/>
    <lineage>
        <taxon>Bacteria</taxon>
        <taxon>Bacillati</taxon>
        <taxon>Actinomycetota</taxon>
        <taxon>Actinomycetes</taxon>
        <taxon>Pseudonocardiales</taxon>
        <taxon>Pseudonocardiaceae</taxon>
        <taxon>Crossiella</taxon>
    </lineage>
</organism>
<accession>A0ABS5A9X1</accession>
<dbReference type="EMBL" id="JAGIOO010000001">
    <property type="protein sequence ID" value="MBP2473389.1"/>
    <property type="molecule type" value="Genomic_DNA"/>
</dbReference>
<dbReference type="RefSeq" id="WP_086788837.1">
    <property type="nucleotide sequence ID" value="NZ_JAGIOO010000001.1"/>
</dbReference>
<comment type="caution">
    <text evidence="1">The sequence shown here is derived from an EMBL/GenBank/DDBJ whole genome shotgun (WGS) entry which is preliminary data.</text>
</comment>
<proteinExistence type="predicted"/>
<dbReference type="Proteomes" id="UP001519363">
    <property type="component" value="Unassembled WGS sequence"/>
</dbReference>
<sequence length="109" mass="11582">MDPRHYRTFAARDARGPRVNQLLLAPDHRHLLLRLGCTLQFEYRLTGADARALAAALRAGGEWASGGLVLRDGHLVGRVPGDEWPLALTAAEAEALAGALDGLGGHQPG</sequence>